<comment type="caution">
    <text evidence="2">The sequence shown here is derived from an EMBL/GenBank/DDBJ whole genome shotgun (WGS) entry which is preliminary data.</text>
</comment>
<sequence>MAAKIDIVVNELDFKIEKLIKQYIHSLEENKSLKDDINELKNKLEILEEEKHDLENKLKTARTANAVARGEYNKDGKSQINRLVREIDKCIALLNN</sequence>
<reference evidence="2" key="1">
    <citation type="journal article" date="2021" name="PeerJ">
        <title>Extensive microbial diversity within the chicken gut microbiome revealed by metagenomics and culture.</title>
        <authorList>
            <person name="Gilroy R."/>
            <person name="Ravi A."/>
            <person name="Getino M."/>
            <person name="Pursley I."/>
            <person name="Horton D.L."/>
            <person name="Alikhan N.F."/>
            <person name="Baker D."/>
            <person name="Gharbi K."/>
            <person name="Hall N."/>
            <person name="Watson M."/>
            <person name="Adriaenssens E.M."/>
            <person name="Foster-Nyarko E."/>
            <person name="Jarju S."/>
            <person name="Secka A."/>
            <person name="Antonio M."/>
            <person name="Oren A."/>
            <person name="Chaudhuri R.R."/>
            <person name="La Ragione R."/>
            <person name="Hildebrand F."/>
            <person name="Pallen M.J."/>
        </authorList>
    </citation>
    <scope>NUCLEOTIDE SEQUENCE</scope>
    <source>
        <strain evidence="2">23274</strain>
    </source>
</reference>
<proteinExistence type="predicted"/>
<reference evidence="2" key="2">
    <citation type="submission" date="2021-04" db="EMBL/GenBank/DDBJ databases">
        <authorList>
            <person name="Gilroy R."/>
        </authorList>
    </citation>
    <scope>NUCLEOTIDE SEQUENCE</scope>
    <source>
        <strain evidence="2">23274</strain>
    </source>
</reference>
<dbReference type="AlphaFoldDB" id="A0A9D2ABQ4"/>
<feature type="coiled-coil region" evidence="1">
    <location>
        <begin position="23"/>
        <end position="71"/>
    </location>
</feature>
<accession>A0A9D2ABQ4</accession>
<evidence type="ECO:0000313" key="2">
    <source>
        <dbReference type="EMBL" id="HIX03055.1"/>
    </source>
</evidence>
<keyword evidence="1" id="KW-0175">Coiled coil</keyword>
<evidence type="ECO:0000256" key="1">
    <source>
        <dbReference type="SAM" id="Coils"/>
    </source>
</evidence>
<gene>
    <name evidence="2" type="ORF">H9863_02920</name>
</gene>
<dbReference type="EMBL" id="DXFT01000057">
    <property type="protein sequence ID" value="HIX03055.1"/>
    <property type="molecule type" value="Genomic_DNA"/>
</dbReference>
<evidence type="ECO:0000313" key="3">
    <source>
        <dbReference type="Proteomes" id="UP000824202"/>
    </source>
</evidence>
<dbReference type="Proteomes" id="UP000824202">
    <property type="component" value="Unassembled WGS sequence"/>
</dbReference>
<organism evidence="2 3">
    <name type="scientific">Candidatus Odoribacter faecigallinarum</name>
    <dbReference type="NCBI Taxonomy" id="2838706"/>
    <lineage>
        <taxon>Bacteria</taxon>
        <taxon>Pseudomonadati</taxon>
        <taxon>Bacteroidota</taxon>
        <taxon>Bacteroidia</taxon>
        <taxon>Bacteroidales</taxon>
        <taxon>Odoribacteraceae</taxon>
        <taxon>Odoribacter</taxon>
    </lineage>
</organism>
<protein>
    <submittedName>
        <fullName evidence="2">Uncharacterized protein</fullName>
    </submittedName>
</protein>
<name>A0A9D2ABQ4_9BACT</name>